<keyword evidence="1" id="KW-1133">Transmembrane helix</keyword>
<proteinExistence type="predicted"/>
<feature type="transmembrane region" description="Helical" evidence="1">
    <location>
        <begin position="12"/>
        <end position="33"/>
    </location>
</feature>
<dbReference type="AlphaFoldDB" id="A0A4D7QPT3"/>
<dbReference type="Pfam" id="PF20327">
    <property type="entry name" value="DUF6622"/>
    <property type="match status" value="1"/>
</dbReference>
<dbReference type="Proteomes" id="UP000298588">
    <property type="component" value="Chromosome"/>
</dbReference>
<keyword evidence="3" id="KW-1185">Reference proteome</keyword>
<protein>
    <recommendedName>
        <fullName evidence="4">DUF1453 domain-containing protein</fullName>
    </recommendedName>
</protein>
<gene>
    <name evidence="2" type="ORF">E8L99_20560</name>
</gene>
<dbReference type="EMBL" id="CP039865">
    <property type="protein sequence ID" value="QCK87973.1"/>
    <property type="molecule type" value="Genomic_DNA"/>
</dbReference>
<keyword evidence="1" id="KW-0812">Transmembrane</keyword>
<evidence type="ECO:0000313" key="3">
    <source>
        <dbReference type="Proteomes" id="UP000298588"/>
    </source>
</evidence>
<organism evidence="2 3">
    <name type="scientific">Phreatobacter aquaticus</name>
    <dbReference type="NCBI Taxonomy" id="2570229"/>
    <lineage>
        <taxon>Bacteria</taxon>
        <taxon>Pseudomonadati</taxon>
        <taxon>Pseudomonadota</taxon>
        <taxon>Alphaproteobacteria</taxon>
        <taxon>Hyphomicrobiales</taxon>
        <taxon>Phreatobacteraceae</taxon>
        <taxon>Phreatobacter</taxon>
    </lineage>
</organism>
<evidence type="ECO:0000256" key="1">
    <source>
        <dbReference type="SAM" id="Phobius"/>
    </source>
</evidence>
<keyword evidence="1" id="KW-0472">Membrane</keyword>
<reference evidence="2 3" key="1">
    <citation type="submission" date="2019-04" db="EMBL/GenBank/DDBJ databases">
        <title>Phreatobacter aquaticus sp. nov.</title>
        <authorList>
            <person name="Choi A."/>
            <person name="Baek K."/>
        </authorList>
    </citation>
    <scope>NUCLEOTIDE SEQUENCE [LARGE SCALE GENOMIC DNA]</scope>
    <source>
        <strain evidence="2 3">NMCR1094</strain>
    </source>
</reference>
<sequence length="178" mass="18886">MTATTTAFISGIIRGTPLWVWGLLGLVLFLGYMNTRDRTIGVWRALILPLAMTATSLSFMFAGNIRPEAVAAWAIALALGAGIGRWNGLHSGAKPGERPMTIHVPGEWVSLMLIIGIFASRYASAVAIAISPGLTADPLFLVARSAVTGLLGGMFLGRGLTIAWLGLKDRWQGRLAAI</sequence>
<feature type="transmembrane region" description="Helical" evidence="1">
    <location>
        <begin position="69"/>
        <end position="87"/>
    </location>
</feature>
<accession>A0A4D7QPT3</accession>
<dbReference type="InterPro" id="IPR046730">
    <property type="entry name" value="DUF6622"/>
</dbReference>
<evidence type="ECO:0008006" key="4">
    <source>
        <dbReference type="Google" id="ProtNLM"/>
    </source>
</evidence>
<feature type="transmembrane region" description="Helical" evidence="1">
    <location>
        <begin position="108"/>
        <end position="130"/>
    </location>
</feature>
<dbReference type="KEGG" id="paqt:E8L99_20560"/>
<feature type="transmembrane region" description="Helical" evidence="1">
    <location>
        <begin position="45"/>
        <end position="63"/>
    </location>
</feature>
<dbReference type="OrthoDB" id="3034721at2"/>
<dbReference type="RefSeq" id="WP_137101301.1">
    <property type="nucleotide sequence ID" value="NZ_CP039865.1"/>
</dbReference>
<evidence type="ECO:0000313" key="2">
    <source>
        <dbReference type="EMBL" id="QCK87973.1"/>
    </source>
</evidence>
<feature type="transmembrane region" description="Helical" evidence="1">
    <location>
        <begin position="142"/>
        <end position="167"/>
    </location>
</feature>
<name>A0A4D7QPT3_9HYPH</name>